<evidence type="ECO:0000313" key="1">
    <source>
        <dbReference type="EMBL" id="KAF2474870.1"/>
    </source>
</evidence>
<reference evidence="1" key="1">
    <citation type="journal article" date="2020" name="Stud. Mycol.">
        <title>101 Dothideomycetes genomes: a test case for predicting lifestyles and emergence of pathogens.</title>
        <authorList>
            <person name="Haridas S."/>
            <person name="Albert R."/>
            <person name="Binder M."/>
            <person name="Bloem J."/>
            <person name="Labutti K."/>
            <person name="Salamov A."/>
            <person name="Andreopoulos B."/>
            <person name="Baker S."/>
            <person name="Barry K."/>
            <person name="Bills G."/>
            <person name="Bluhm B."/>
            <person name="Cannon C."/>
            <person name="Castanera R."/>
            <person name="Culley D."/>
            <person name="Daum C."/>
            <person name="Ezra D."/>
            <person name="Gonzalez J."/>
            <person name="Henrissat B."/>
            <person name="Kuo A."/>
            <person name="Liang C."/>
            <person name="Lipzen A."/>
            <person name="Lutzoni F."/>
            <person name="Magnuson J."/>
            <person name="Mondo S."/>
            <person name="Nolan M."/>
            <person name="Ohm R."/>
            <person name="Pangilinan J."/>
            <person name="Park H.-J."/>
            <person name="Ramirez L."/>
            <person name="Alfaro M."/>
            <person name="Sun H."/>
            <person name="Tritt A."/>
            <person name="Yoshinaga Y."/>
            <person name="Zwiers L.-H."/>
            <person name="Turgeon B."/>
            <person name="Goodwin S."/>
            <person name="Spatafora J."/>
            <person name="Crous P."/>
            <person name="Grigoriev I."/>
        </authorList>
    </citation>
    <scope>NUCLEOTIDE SEQUENCE</scope>
    <source>
        <strain evidence="1">ATCC 200398</strain>
    </source>
</reference>
<protein>
    <submittedName>
        <fullName evidence="1">Uncharacterized protein</fullName>
    </submittedName>
</protein>
<sequence length="205" mass="23478">MFRKSGGMMMPSSIDNFRANVTWRYSASIDGCHHSSLPSSTSASENDLLHSLNIVSRSLSGAYQDNPLALQCDAAAFIYFLCHSSYDIEAHTYFYFALENQVITGIDNHANTVLTDVKWAPKRTSRTNLRRHAFNWLLFAVNWENRRIDILKARIHSQTTLWLFAAPTNLRKTEHIHNSEGTFRDGMYFNLFHMGKNYGRMGTGF</sequence>
<proteinExistence type="predicted"/>
<dbReference type="EMBL" id="MU003497">
    <property type="protein sequence ID" value="KAF2474870.1"/>
    <property type="molecule type" value="Genomic_DNA"/>
</dbReference>
<gene>
    <name evidence="1" type="ORF">BDR25DRAFT_351369</name>
</gene>
<keyword evidence="2" id="KW-1185">Reference proteome</keyword>
<accession>A0ACB6R736</accession>
<dbReference type="Proteomes" id="UP000799755">
    <property type="component" value="Unassembled WGS sequence"/>
</dbReference>
<comment type="caution">
    <text evidence="1">The sequence shown here is derived from an EMBL/GenBank/DDBJ whole genome shotgun (WGS) entry which is preliminary data.</text>
</comment>
<organism evidence="1 2">
    <name type="scientific">Lindgomyces ingoldianus</name>
    <dbReference type="NCBI Taxonomy" id="673940"/>
    <lineage>
        <taxon>Eukaryota</taxon>
        <taxon>Fungi</taxon>
        <taxon>Dikarya</taxon>
        <taxon>Ascomycota</taxon>
        <taxon>Pezizomycotina</taxon>
        <taxon>Dothideomycetes</taxon>
        <taxon>Pleosporomycetidae</taxon>
        <taxon>Pleosporales</taxon>
        <taxon>Lindgomycetaceae</taxon>
        <taxon>Lindgomyces</taxon>
    </lineage>
</organism>
<evidence type="ECO:0000313" key="2">
    <source>
        <dbReference type="Proteomes" id="UP000799755"/>
    </source>
</evidence>
<name>A0ACB6R736_9PLEO</name>